<accession>A0A6J7WM19</accession>
<proteinExistence type="predicted"/>
<organism evidence="1">
    <name type="scientific">uncultured Caudovirales phage</name>
    <dbReference type="NCBI Taxonomy" id="2100421"/>
    <lineage>
        <taxon>Viruses</taxon>
        <taxon>Duplodnaviria</taxon>
        <taxon>Heunggongvirae</taxon>
        <taxon>Uroviricota</taxon>
        <taxon>Caudoviricetes</taxon>
        <taxon>Peduoviridae</taxon>
        <taxon>Maltschvirus</taxon>
        <taxon>Maltschvirus maltsch</taxon>
    </lineage>
</organism>
<evidence type="ECO:0000313" key="1">
    <source>
        <dbReference type="EMBL" id="CAB5217732.1"/>
    </source>
</evidence>
<sequence>MLEQTTNQRCCDLVQRKIEFTANNIFSEQQKNGCYVVFSYGTHFPLFIYDSITRVWFANSDKRSRSTSKHKTQAHPLCEVIEANLDEMNSIRGGDQEVAQGVLLRHGTRQTPKGR</sequence>
<protein>
    <submittedName>
        <fullName evidence="1">Uncharacterized protein</fullName>
    </submittedName>
</protein>
<dbReference type="EMBL" id="LR798249">
    <property type="protein sequence ID" value="CAB5217732.1"/>
    <property type="molecule type" value="Genomic_DNA"/>
</dbReference>
<gene>
    <name evidence="1" type="ORF">UFOVP201_13</name>
</gene>
<reference evidence="1" key="1">
    <citation type="submission" date="2020-05" db="EMBL/GenBank/DDBJ databases">
        <authorList>
            <person name="Chiriac C."/>
            <person name="Salcher M."/>
            <person name="Ghai R."/>
            <person name="Kavagutti S V."/>
        </authorList>
    </citation>
    <scope>NUCLEOTIDE SEQUENCE</scope>
</reference>
<name>A0A6J7WM19_9CAUD</name>